<dbReference type="EMBL" id="JH793199">
    <property type="protein sequence ID" value="ELQ44921.1"/>
    <property type="molecule type" value="Genomic_DNA"/>
</dbReference>
<organism evidence="2">
    <name type="scientific">Pyricularia oryzae (strain Y34)</name>
    <name type="common">Rice blast fungus</name>
    <name type="synonym">Magnaporthe oryzae</name>
    <dbReference type="NCBI Taxonomy" id="1143189"/>
    <lineage>
        <taxon>Eukaryota</taxon>
        <taxon>Fungi</taxon>
        <taxon>Dikarya</taxon>
        <taxon>Ascomycota</taxon>
        <taxon>Pezizomycotina</taxon>
        <taxon>Sordariomycetes</taxon>
        <taxon>Sordariomycetidae</taxon>
        <taxon>Magnaporthales</taxon>
        <taxon>Pyriculariaceae</taxon>
        <taxon>Pyricularia</taxon>
    </lineage>
</organism>
<dbReference type="AlphaFoldDB" id="A0AA97PAJ5"/>
<evidence type="ECO:0000313" key="2">
    <source>
        <dbReference type="EMBL" id="ELQ44921.1"/>
    </source>
</evidence>
<reference evidence="2" key="1">
    <citation type="journal article" date="2012" name="PLoS Genet.">
        <title>Comparative analysis of the genomes of two field isolates of the rice blast fungus Magnaporthe oryzae.</title>
        <authorList>
            <person name="Xue M."/>
            <person name="Yang J."/>
            <person name="Li Z."/>
            <person name="Hu S."/>
            <person name="Yao N."/>
            <person name="Dean R.A."/>
            <person name="Zhao W."/>
            <person name="Shen M."/>
            <person name="Zhang H."/>
            <person name="Li C."/>
            <person name="Liu L."/>
            <person name="Cao L."/>
            <person name="Xu X."/>
            <person name="Xing Y."/>
            <person name="Hsiang T."/>
            <person name="Zhang Z."/>
            <person name="Xu J.R."/>
            <person name="Peng Y.L."/>
        </authorList>
    </citation>
    <scope>NUCLEOTIDE SEQUENCE</scope>
    <source>
        <strain evidence="2">Y34</strain>
    </source>
</reference>
<feature type="region of interest" description="Disordered" evidence="1">
    <location>
        <begin position="1"/>
        <end position="30"/>
    </location>
</feature>
<gene>
    <name evidence="2" type="ORF">OOU_Y34scaffold00035g2</name>
</gene>
<proteinExistence type="predicted"/>
<dbReference type="Proteomes" id="UP000011086">
    <property type="component" value="Unassembled WGS sequence"/>
</dbReference>
<name>A0AA97PAJ5_PYRO3</name>
<protein>
    <submittedName>
        <fullName evidence="2">Uncharacterized protein</fullName>
    </submittedName>
</protein>
<sequence length="62" mass="6841">MAKNEPFPSPQYVPDAGGDETRERRILPPTNQQFSLVSCMDSRAGDSLDIVRTSIDHLLGLP</sequence>
<evidence type="ECO:0000256" key="1">
    <source>
        <dbReference type="SAM" id="MobiDB-lite"/>
    </source>
</evidence>
<accession>A0AA97PAJ5</accession>